<dbReference type="AlphaFoldDB" id="A0AAN7SNA5"/>
<dbReference type="GO" id="GO:0005739">
    <property type="term" value="C:mitochondrion"/>
    <property type="evidence" value="ECO:0007669"/>
    <property type="project" value="UniProtKB-ARBA"/>
</dbReference>
<dbReference type="InterPro" id="IPR003734">
    <property type="entry name" value="DUF155"/>
</dbReference>
<keyword evidence="4" id="KW-1185">Reference proteome</keyword>
<dbReference type="Pfam" id="PF02582">
    <property type="entry name" value="DUF155"/>
    <property type="match status" value="1"/>
</dbReference>
<organism evidence="3 4">
    <name type="scientific">Aquatica leii</name>
    <dbReference type="NCBI Taxonomy" id="1421715"/>
    <lineage>
        <taxon>Eukaryota</taxon>
        <taxon>Metazoa</taxon>
        <taxon>Ecdysozoa</taxon>
        <taxon>Arthropoda</taxon>
        <taxon>Hexapoda</taxon>
        <taxon>Insecta</taxon>
        <taxon>Pterygota</taxon>
        <taxon>Neoptera</taxon>
        <taxon>Endopterygota</taxon>
        <taxon>Coleoptera</taxon>
        <taxon>Polyphaga</taxon>
        <taxon>Elateriformia</taxon>
        <taxon>Elateroidea</taxon>
        <taxon>Lampyridae</taxon>
        <taxon>Luciolinae</taxon>
        <taxon>Aquatica</taxon>
    </lineage>
</organism>
<accession>A0AAN7SNA5</accession>
<evidence type="ECO:0000256" key="1">
    <source>
        <dbReference type="ARBA" id="ARBA00008306"/>
    </source>
</evidence>
<feature type="domain" description="DUF155" evidence="2">
    <location>
        <begin position="123"/>
        <end position="299"/>
    </location>
</feature>
<evidence type="ECO:0000313" key="3">
    <source>
        <dbReference type="EMBL" id="KAK4877888.1"/>
    </source>
</evidence>
<reference evidence="4" key="1">
    <citation type="submission" date="2023-01" db="EMBL/GenBank/DDBJ databases">
        <title>Key to firefly adult light organ development and bioluminescence: homeobox transcription factors regulate luciferase expression and transportation to peroxisome.</title>
        <authorList>
            <person name="Fu X."/>
        </authorList>
    </citation>
    <scope>NUCLEOTIDE SEQUENCE [LARGE SCALE GENOMIC DNA]</scope>
</reference>
<proteinExistence type="inferred from homology"/>
<comment type="similarity">
    <text evidence="1">Belongs to the RMD1/sif2 family.</text>
</comment>
<gene>
    <name evidence="3" type="ORF">RN001_010394</name>
</gene>
<protein>
    <recommendedName>
        <fullName evidence="2">DUF155 domain-containing protein</fullName>
    </recommendedName>
</protein>
<name>A0AAN7SNA5_9COLE</name>
<evidence type="ECO:0000313" key="4">
    <source>
        <dbReference type="Proteomes" id="UP001353858"/>
    </source>
</evidence>
<dbReference type="EMBL" id="JARPUR010000004">
    <property type="protein sequence ID" value="KAK4877888.1"/>
    <property type="molecule type" value="Genomic_DNA"/>
</dbReference>
<dbReference type="InterPro" id="IPR051624">
    <property type="entry name" value="RMD1/Sad1-interacting"/>
</dbReference>
<dbReference type="GO" id="GO:0070131">
    <property type="term" value="P:positive regulation of mitochondrial translation"/>
    <property type="evidence" value="ECO:0007669"/>
    <property type="project" value="TreeGrafter"/>
</dbReference>
<dbReference type="PANTHER" id="PTHR16255">
    <property type="entry name" value="REQUIRED FOR MEIOTIC NUCLEAR DIVISION PROTEIN 1 HOMOLOG"/>
    <property type="match status" value="1"/>
</dbReference>
<comment type="caution">
    <text evidence="3">The sequence shown here is derived from an EMBL/GenBank/DDBJ whole genome shotgun (WGS) entry which is preliminary data.</text>
</comment>
<dbReference type="PANTHER" id="PTHR16255:SF1">
    <property type="entry name" value="REQUIRED FOR MEIOTIC NUCLEAR DIVISION PROTEIN 1 HOMOLOG"/>
    <property type="match status" value="1"/>
</dbReference>
<sequence>MLTHTIFATRFVLKPLRIFATVQKVAKKHFSLPAVRNPSDETIPSLLLKKRPVRKKRSLEDEEPKQPGIYNVVAFATAEEYNLEKLSDALKKQDLYVSQSVENNSDVLHAFAKYQVGKEPREIFFFREGSVVMWNITDLESSNLLSFLKRYEQDAYSERLVQGEIELMNYRHQLTGKPSMLEKSGEFLVVPQENLLDKYTFSNTMALSVKLGIWEALLDKYIDSIEYVTEDLKHGAKIKMSREEVLRKHGELFALRHVINLSSDLLDVPDFYWDREQYESLYMQMCTYFNIGRRTKVMNEKLNHCIELIELLSTHLSDKHHIRLEWMIIILIMVEVAFETLHYIDRYLS</sequence>
<dbReference type="Proteomes" id="UP001353858">
    <property type="component" value="Unassembled WGS sequence"/>
</dbReference>
<evidence type="ECO:0000259" key="2">
    <source>
        <dbReference type="Pfam" id="PF02582"/>
    </source>
</evidence>